<accession>L0WA68</accession>
<dbReference type="OrthoDB" id="6078202at2"/>
<dbReference type="AlphaFoldDB" id="L0WA68"/>
<dbReference type="EMBL" id="AMRJ01000041">
    <property type="protein sequence ID" value="EKF72967.1"/>
    <property type="molecule type" value="Genomic_DNA"/>
</dbReference>
<dbReference type="PANTHER" id="PTHR38664">
    <property type="entry name" value="SLR0058 PROTEIN"/>
    <property type="match status" value="1"/>
</dbReference>
<evidence type="ECO:0000256" key="1">
    <source>
        <dbReference type="SAM" id="MobiDB-lite"/>
    </source>
</evidence>
<dbReference type="PATRIC" id="fig|1177179.3.peg.3176"/>
<reference evidence="2 3" key="1">
    <citation type="journal article" date="2012" name="J. Bacteriol.">
        <title>Genome Sequence of the Alkane-Degrading Bacterium Alcanivorax hongdengensis Type Strain A-11-3.</title>
        <authorList>
            <person name="Lai Q."/>
            <person name="Shao Z."/>
        </authorList>
    </citation>
    <scope>NUCLEOTIDE SEQUENCE [LARGE SCALE GENOMIC DNA]</scope>
    <source>
        <strain evidence="2 3">A-11-3</strain>
    </source>
</reference>
<evidence type="ECO:0000313" key="3">
    <source>
        <dbReference type="Proteomes" id="UP000010164"/>
    </source>
</evidence>
<dbReference type="PANTHER" id="PTHR38664:SF1">
    <property type="entry name" value="SLR0058 PROTEIN"/>
    <property type="match status" value="1"/>
</dbReference>
<dbReference type="STRING" id="1177179.A11A3_16125"/>
<dbReference type="Pfam" id="PF05597">
    <property type="entry name" value="Phasin"/>
    <property type="match status" value="1"/>
</dbReference>
<feature type="region of interest" description="Disordered" evidence="1">
    <location>
        <begin position="54"/>
        <end position="77"/>
    </location>
</feature>
<dbReference type="Proteomes" id="UP000010164">
    <property type="component" value="Unassembled WGS sequence"/>
</dbReference>
<proteinExistence type="predicted"/>
<organism evidence="2 3">
    <name type="scientific">Alcanivorax hongdengensis A-11-3</name>
    <dbReference type="NCBI Taxonomy" id="1177179"/>
    <lineage>
        <taxon>Bacteria</taxon>
        <taxon>Pseudomonadati</taxon>
        <taxon>Pseudomonadota</taxon>
        <taxon>Gammaproteobacteria</taxon>
        <taxon>Oceanospirillales</taxon>
        <taxon>Alcanivoracaceae</taxon>
        <taxon>Alcanivorax</taxon>
    </lineage>
</organism>
<evidence type="ECO:0000313" key="2">
    <source>
        <dbReference type="EMBL" id="EKF72967.1"/>
    </source>
</evidence>
<dbReference type="RefSeq" id="WP_008930390.1">
    <property type="nucleotide sequence ID" value="NZ_AMRJ01000041.1"/>
</dbReference>
<keyword evidence="3" id="KW-1185">Reference proteome</keyword>
<dbReference type="InterPro" id="IPR008769">
    <property type="entry name" value="PhaF_PhaI"/>
</dbReference>
<sequence length="124" mass="13531">MSEAATLEQRLNARVEQLSADAKAVAEKLNNAVTGAYSRLEENGTSLFEKLVKTGEKRQKAQAKPQKKGAKAEPSQLEAQLDQLRTKLATTLGLPTRDEVEALNKKLTSLTRKVNKLAKEAKAS</sequence>
<gene>
    <name evidence="2" type="ORF">A11A3_16125</name>
</gene>
<comment type="caution">
    <text evidence="2">The sequence shown here is derived from an EMBL/GenBank/DDBJ whole genome shotgun (WGS) entry which is preliminary data.</text>
</comment>
<protein>
    <submittedName>
        <fullName evidence="2">Poly(Hydroxyalkanoate) granule-associated protein</fullName>
    </submittedName>
</protein>
<name>L0WA68_9GAMM</name>